<keyword evidence="9" id="KW-0472">Membrane</keyword>
<reference evidence="13" key="1">
    <citation type="submission" date="2022-11" db="UniProtKB">
        <authorList>
            <consortium name="WormBaseParasite"/>
        </authorList>
    </citation>
    <scope>IDENTIFICATION</scope>
</reference>
<keyword evidence="6" id="KW-0812">Transmembrane</keyword>
<evidence type="ECO:0000313" key="13">
    <source>
        <dbReference type="WBParaSite" id="ACRNAN_Path_507.g1925.t1"/>
    </source>
</evidence>
<keyword evidence="7" id="KW-0256">Endoplasmic reticulum</keyword>
<evidence type="ECO:0000256" key="9">
    <source>
        <dbReference type="ARBA" id="ARBA00023136"/>
    </source>
</evidence>
<proteinExistence type="inferred from homology"/>
<protein>
    <recommendedName>
        <fullName evidence="5">Sigma non-opioid intracellular receptor 1</fullName>
    </recommendedName>
    <alternativeName>
        <fullName evidence="10">Sigma 1-type opioid receptor</fullName>
    </alternativeName>
</protein>
<name>A0A914C7L8_9BILA</name>
<comment type="subcellular location">
    <subcellularLocation>
        <location evidence="2">Endoplasmic reticulum membrane</location>
    </subcellularLocation>
    <subcellularLocation>
        <location evidence="1">Nucleus inner membrane</location>
    </subcellularLocation>
    <subcellularLocation>
        <location evidence="3">Nucleus outer membrane</location>
    </subcellularLocation>
</comment>
<evidence type="ECO:0000256" key="4">
    <source>
        <dbReference type="ARBA" id="ARBA00007141"/>
    </source>
</evidence>
<dbReference type="WBParaSite" id="ACRNAN_Path_507.g1925.t1">
    <property type="protein sequence ID" value="ACRNAN_Path_507.g1925.t1"/>
    <property type="gene ID" value="ACRNAN_Path_507.g1925"/>
</dbReference>
<evidence type="ECO:0000313" key="12">
    <source>
        <dbReference type="Proteomes" id="UP000887540"/>
    </source>
</evidence>
<accession>A0A914C7L8</accession>
<dbReference type="GO" id="GO:0005640">
    <property type="term" value="C:nuclear outer membrane"/>
    <property type="evidence" value="ECO:0007669"/>
    <property type="project" value="UniProtKB-SubCell"/>
</dbReference>
<sequence>MRRKYGQRITQDLYWVPFNGGSSLPLKAQFIYADLTEFVLVLSAPSRVVGRSGFHWGNTSCTVLAGEVNRFSDSTSNIVKETFKNGQNFRHGQFESYVYEFGENSYLACYGRGMQPVNALWPTLGALSNGDVFSLGQLFYVYGRATLDNFIYSAQHIFDHYKKQVSKQEL</sequence>
<dbReference type="AlphaFoldDB" id="A0A914C7L8"/>
<evidence type="ECO:0000256" key="5">
    <source>
        <dbReference type="ARBA" id="ARBA00020208"/>
    </source>
</evidence>
<dbReference type="PANTHER" id="PTHR10868">
    <property type="entry name" value="SIGMA 1-TYPE OPIOID RECEPTOR-RELATED"/>
    <property type="match status" value="1"/>
</dbReference>
<dbReference type="Proteomes" id="UP000887540">
    <property type="component" value="Unplaced"/>
</dbReference>
<dbReference type="PANTHER" id="PTHR10868:SF1">
    <property type="entry name" value="SIGMA NON-OPIOID INTRACELLULAR RECEPTOR 1"/>
    <property type="match status" value="1"/>
</dbReference>
<evidence type="ECO:0000256" key="7">
    <source>
        <dbReference type="ARBA" id="ARBA00022824"/>
    </source>
</evidence>
<keyword evidence="12" id="KW-1185">Reference proteome</keyword>
<evidence type="ECO:0000256" key="11">
    <source>
        <dbReference type="RuleBase" id="RU368083"/>
    </source>
</evidence>
<dbReference type="GO" id="GO:0005789">
    <property type="term" value="C:endoplasmic reticulum membrane"/>
    <property type="evidence" value="ECO:0007669"/>
    <property type="project" value="UniProtKB-SubCell"/>
</dbReference>
<evidence type="ECO:0000256" key="6">
    <source>
        <dbReference type="ARBA" id="ARBA00022692"/>
    </source>
</evidence>
<evidence type="ECO:0000256" key="8">
    <source>
        <dbReference type="ARBA" id="ARBA00022989"/>
    </source>
</evidence>
<evidence type="ECO:0000256" key="10">
    <source>
        <dbReference type="ARBA" id="ARBA00033467"/>
    </source>
</evidence>
<dbReference type="InterPro" id="IPR006716">
    <property type="entry name" value="ERG2_sigma1_rcpt-like"/>
</dbReference>
<evidence type="ECO:0000256" key="1">
    <source>
        <dbReference type="ARBA" id="ARBA00004540"/>
    </source>
</evidence>
<evidence type="ECO:0000256" key="2">
    <source>
        <dbReference type="ARBA" id="ARBA00004586"/>
    </source>
</evidence>
<dbReference type="Pfam" id="PF04622">
    <property type="entry name" value="ERG2_Sigma1R"/>
    <property type="match status" value="1"/>
</dbReference>
<comment type="similarity">
    <text evidence="4 11">Belongs to the ERG2 family.</text>
</comment>
<organism evidence="12 13">
    <name type="scientific">Acrobeloides nanus</name>
    <dbReference type="NCBI Taxonomy" id="290746"/>
    <lineage>
        <taxon>Eukaryota</taxon>
        <taxon>Metazoa</taxon>
        <taxon>Ecdysozoa</taxon>
        <taxon>Nematoda</taxon>
        <taxon>Chromadorea</taxon>
        <taxon>Rhabditida</taxon>
        <taxon>Tylenchina</taxon>
        <taxon>Cephalobomorpha</taxon>
        <taxon>Cephaloboidea</taxon>
        <taxon>Cephalobidae</taxon>
        <taxon>Acrobeloides</taxon>
    </lineage>
</organism>
<evidence type="ECO:0000256" key="3">
    <source>
        <dbReference type="ARBA" id="ARBA00004649"/>
    </source>
</evidence>
<keyword evidence="8" id="KW-1133">Transmembrane helix</keyword>
<dbReference type="GO" id="GO:0005637">
    <property type="term" value="C:nuclear inner membrane"/>
    <property type="evidence" value="ECO:0007669"/>
    <property type="project" value="UniProtKB-SubCell"/>
</dbReference>